<protein>
    <submittedName>
        <fullName evidence="2">Uncharacterized protein LOC112456601</fullName>
    </submittedName>
</protein>
<dbReference type="PANTHER" id="PTHR33053">
    <property type="entry name" value="PROTEIN, PUTATIVE-RELATED"/>
    <property type="match status" value="1"/>
</dbReference>
<accession>A0A6J1Q241</accession>
<dbReference type="OrthoDB" id="7700589at2759"/>
<reference evidence="2" key="1">
    <citation type="submission" date="2025-08" db="UniProtKB">
        <authorList>
            <consortium name="RefSeq"/>
        </authorList>
    </citation>
    <scope>IDENTIFICATION</scope>
    <source>
        <tissue evidence="2">Whole body</tissue>
    </source>
</reference>
<name>A0A6J1Q241_9HYME</name>
<dbReference type="PANTHER" id="PTHR33053:SF9">
    <property type="entry name" value="AGAP000105-PA"/>
    <property type="match status" value="1"/>
</dbReference>
<evidence type="ECO:0000313" key="1">
    <source>
        <dbReference type="Proteomes" id="UP000504618"/>
    </source>
</evidence>
<dbReference type="RefSeq" id="XP_024875030.1">
    <property type="nucleotide sequence ID" value="XM_025019262.1"/>
</dbReference>
<dbReference type="Proteomes" id="UP000504618">
    <property type="component" value="Unplaced"/>
</dbReference>
<proteinExistence type="predicted"/>
<dbReference type="GeneID" id="112456601"/>
<evidence type="ECO:0000313" key="2">
    <source>
        <dbReference type="RefSeq" id="XP_024875030.1"/>
    </source>
</evidence>
<dbReference type="AlphaFoldDB" id="A0A6J1Q241"/>
<keyword evidence="1" id="KW-1185">Reference proteome</keyword>
<sequence length="410" mass="47993">MYKKSLEWKKLKRKIDQNKEWKKLKRKCDLNLNSLVQEEYVDHLVEKSTYNDFNKQNCNTEQQSIHEDNTNKSISFCNDVMSNYKHSNDFMPEDHNHPSNYIRQFATQEDLQEAQTPQIETIDTIEECFAVHDQRRINEIDDASIIKDINDCEFQNDYIYDETYNEWQELQNHNNSCSSNITLSTDNTLCEENENGKQFVSDCKLANSDFKLIQDLTVWALKRNIALNALSDLLTILRNHNHKFLPWCAQTLLNTPRSTVSLIRELEGGGQFWYYGILSGLKTVLCEEILESLSDIIEIDVFFYGFSPYKSIRHILWPIAGCIAGRNEVFIIAIWCGETKCPPDLDAYLEDFINESLELINGFSVKNRRYKLKIRNVIADAPARTWLKQVNQHGSKFACERECIYVCIYH</sequence>
<organism evidence="1 2">
    <name type="scientific">Temnothorax curvispinosus</name>
    <dbReference type="NCBI Taxonomy" id="300111"/>
    <lineage>
        <taxon>Eukaryota</taxon>
        <taxon>Metazoa</taxon>
        <taxon>Ecdysozoa</taxon>
        <taxon>Arthropoda</taxon>
        <taxon>Hexapoda</taxon>
        <taxon>Insecta</taxon>
        <taxon>Pterygota</taxon>
        <taxon>Neoptera</taxon>
        <taxon>Endopterygota</taxon>
        <taxon>Hymenoptera</taxon>
        <taxon>Apocrita</taxon>
        <taxon>Aculeata</taxon>
        <taxon>Formicoidea</taxon>
        <taxon>Formicidae</taxon>
        <taxon>Myrmicinae</taxon>
        <taxon>Temnothorax</taxon>
    </lineage>
</organism>
<gene>
    <name evidence="2" type="primary">LOC112456601</name>
</gene>